<dbReference type="InParanoid" id="A0A0V0QVA3"/>
<keyword evidence="5" id="KW-1185">Reference proteome</keyword>
<feature type="transmembrane region" description="Helical" evidence="3">
    <location>
        <begin position="580"/>
        <end position="597"/>
    </location>
</feature>
<feature type="transmembrane region" description="Helical" evidence="3">
    <location>
        <begin position="609"/>
        <end position="628"/>
    </location>
</feature>
<feature type="transmembrane region" description="Helical" evidence="3">
    <location>
        <begin position="461"/>
        <end position="484"/>
    </location>
</feature>
<dbReference type="GO" id="GO:0005227">
    <property type="term" value="F:calcium-activated cation channel activity"/>
    <property type="evidence" value="ECO:0007669"/>
    <property type="project" value="InterPro"/>
</dbReference>
<keyword evidence="3" id="KW-1133">Transmembrane helix</keyword>
<keyword evidence="3" id="KW-0472">Membrane</keyword>
<dbReference type="PANTHER" id="PTHR13018:SF83">
    <property type="entry name" value="RRM DOMAIN-CONTAINING PROTEIN"/>
    <property type="match status" value="1"/>
</dbReference>
<feature type="transmembrane region" description="Helical" evidence="3">
    <location>
        <begin position="385"/>
        <end position="410"/>
    </location>
</feature>
<evidence type="ECO:0000256" key="3">
    <source>
        <dbReference type="SAM" id="Phobius"/>
    </source>
</evidence>
<dbReference type="InterPro" id="IPR045122">
    <property type="entry name" value="Csc1-like"/>
</dbReference>
<evidence type="ECO:0000313" key="4">
    <source>
        <dbReference type="EMBL" id="KRX05813.1"/>
    </source>
</evidence>
<dbReference type="PANTHER" id="PTHR13018">
    <property type="entry name" value="PROBABLE MEMBRANE PROTEIN DUF221-RELATED"/>
    <property type="match status" value="1"/>
</dbReference>
<evidence type="ECO:0000256" key="1">
    <source>
        <dbReference type="SAM" id="Coils"/>
    </source>
</evidence>
<dbReference type="Proteomes" id="UP000054937">
    <property type="component" value="Unassembled WGS sequence"/>
</dbReference>
<evidence type="ECO:0000256" key="2">
    <source>
        <dbReference type="SAM" id="MobiDB-lite"/>
    </source>
</evidence>
<keyword evidence="1" id="KW-0175">Coiled coil</keyword>
<dbReference type="GO" id="GO:0005886">
    <property type="term" value="C:plasma membrane"/>
    <property type="evidence" value="ECO:0007669"/>
    <property type="project" value="TreeGrafter"/>
</dbReference>
<organism evidence="4 5">
    <name type="scientific">Pseudocohnilembus persalinus</name>
    <name type="common">Ciliate</name>
    <dbReference type="NCBI Taxonomy" id="266149"/>
    <lineage>
        <taxon>Eukaryota</taxon>
        <taxon>Sar</taxon>
        <taxon>Alveolata</taxon>
        <taxon>Ciliophora</taxon>
        <taxon>Intramacronucleata</taxon>
        <taxon>Oligohymenophorea</taxon>
        <taxon>Scuticociliatia</taxon>
        <taxon>Philasterida</taxon>
        <taxon>Pseudocohnilembidae</taxon>
        <taxon>Pseudocohnilembus</taxon>
    </lineage>
</organism>
<accession>A0A0V0QVA3</accession>
<protein>
    <recommendedName>
        <fullName evidence="6">CSC1/OSCA1-like cytosolic domain-containing protein</fullName>
    </recommendedName>
</protein>
<sequence length="1025" mass="120489">MSDEIDSKQNEQIKQPLLENYQTQQNSQISDQQNSNYQDIYIIPLKETDQSKIDEYTNNKFQKLQKKQNKIYNNIQNSTVNNTQTDTNYSQSKTMKSKKIEYFSYPTQNLKLAQIHQKAKRVGKIDFKKWGENINNEKECCQCYPVNNDNGNCISFLGIAFNYKINAIQSFLNFVAIVASMIYLIIISNIIEKGHSEYSAKITGPQQYTLMAYNINPQLSEDDLKSIIAKKGGVSKDSIVRIVYTYKIRDCINALDQKALQLQKKQRIFKKINYQNPDMSKIEEKKSKYQNKIESLEEQIFQFEQKLKNPEELIFLRTHIAFITFQDKCEARKCYENCKFNILQKGAGVDILMILISFAIVAYLTSFQISFREDLDRIDLKDINLYYSLAISLCIALINIILSVINEVLVKQEKHNSFTSELKSNASTLSWMEFSTMGLVPSFLFLFKLKNYTNVYMLNLTFFILLSNTFIIPFLLWINVPYLIKKLRQKRIAKQIEKKHCNLNQLQVNEIFEDPSFQIDRKYSGVNATYLLSMFCGSFFPMGLIFGVLCLIFYYWTSKYNFINRSQISNHISNSLHKKMMYIASTGPLFYTLGNYISLFRIQEEQNSITMFIIQFSSVIICIAFIIFRKQIKILCLRRAILKKKTEKQFTDIKQRIGIDYDIANPIIDDTSFCRKYSQYQQENETNQQKDNLISTSQIQPQFQFATQNELNTYITPQSSKQEFNEKQHELQTSLNNNQNNQSEYPSRTITDITQPDQKIADFIETYQNQNQLDNQEQRNGGQILEHFRSYALAQITRKKKHSFDNNVNSLKKSSSKKSNKEQNQGQQLKEENQENQQQQLKEEEEQVQQEILNPNFIQSQWLFQNISKQDSVIEQRNSRPISSSFNFGPSQIGQFKKNSIIEKQQQYKQHQQTTMKNRVFFQLPQNYKDEMQSNKFTSQKYQNRLIAKSLDNFWNKDVMNSLVEFSNNINLNNQDENRDTVQTSEFDEEKGIQDYQQNKISEDFNDMVSDHDQQEMLKQIPKNV</sequence>
<feature type="transmembrane region" description="Helical" evidence="3">
    <location>
        <begin position="530"/>
        <end position="556"/>
    </location>
</feature>
<proteinExistence type="predicted"/>
<evidence type="ECO:0000313" key="5">
    <source>
        <dbReference type="Proteomes" id="UP000054937"/>
    </source>
</evidence>
<dbReference type="EMBL" id="LDAU01000104">
    <property type="protein sequence ID" value="KRX05813.1"/>
    <property type="molecule type" value="Genomic_DNA"/>
</dbReference>
<name>A0A0V0QVA3_PSEPJ</name>
<feature type="transmembrane region" description="Helical" evidence="3">
    <location>
        <begin position="171"/>
        <end position="191"/>
    </location>
</feature>
<evidence type="ECO:0008006" key="6">
    <source>
        <dbReference type="Google" id="ProtNLM"/>
    </source>
</evidence>
<dbReference type="AlphaFoldDB" id="A0A0V0QVA3"/>
<feature type="transmembrane region" description="Helical" evidence="3">
    <location>
        <begin position="431"/>
        <end position="449"/>
    </location>
</feature>
<gene>
    <name evidence="4" type="ORF">PPERSA_02345</name>
</gene>
<feature type="region of interest" description="Disordered" evidence="2">
    <location>
        <begin position="802"/>
        <end position="848"/>
    </location>
</feature>
<keyword evidence="3" id="KW-0812">Transmembrane</keyword>
<reference evidence="4 5" key="1">
    <citation type="journal article" date="2015" name="Sci. Rep.">
        <title>Genome of the facultative scuticociliatosis pathogen Pseudocohnilembus persalinus provides insight into its virulence through horizontal gene transfer.</title>
        <authorList>
            <person name="Xiong J."/>
            <person name="Wang G."/>
            <person name="Cheng J."/>
            <person name="Tian M."/>
            <person name="Pan X."/>
            <person name="Warren A."/>
            <person name="Jiang C."/>
            <person name="Yuan D."/>
            <person name="Miao W."/>
        </authorList>
    </citation>
    <scope>NUCLEOTIDE SEQUENCE [LARGE SCALE GENOMIC DNA]</scope>
    <source>
        <strain evidence="4">36N120E</strain>
    </source>
</reference>
<feature type="coiled-coil region" evidence="1">
    <location>
        <begin position="279"/>
        <end position="313"/>
    </location>
</feature>
<feature type="transmembrane region" description="Helical" evidence="3">
    <location>
        <begin position="347"/>
        <end position="365"/>
    </location>
</feature>
<comment type="caution">
    <text evidence="4">The sequence shown here is derived from an EMBL/GenBank/DDBJ whole genome shotgun (WGS) entry which is preliminary data.</text>
</comment>